<keyword evidence="7" id="KW-1185">Reference proteome</keyword>
<feature type="transmembrane region" description="Helical" evidence="5">
    <location>
        <begin position="12"/>
        <end position="29"/>
    </location>
</feature>
<name>A0A4U9RUT6_HATHI</name>
<feature type="transmembrane region" description="Helical" evidence="5">
    <location>
        <begin position="41"/>
        <end position="66"/>
    </location>
</feature>
<evidence type="ECO:0000256" key="1">
    <source>
        <dbReference type="ARBA" id="ARBA00004141"/>
    </source>
</evidence>
<dbReference type="AlphaFoldDB" id="A0A4U9RUT6"/>
<evidence type="ECO:0000256" key="3">
    <source>
        <dbReference type="ARBA" id="ARBA00022989"/>
    </source>
</evidence>
<dbReference type="OrthoDB" id="5240734at2"/>
<evidence type="ECO:0000256" key="4">
    <source>
        <dbReference type="ARBA" id="ARBA00023136"/>
    </source>
</evidence>
<dbReference type="Pfam" id="PF01943">
    <property type="entry name" value="Polysacc_synt"/>
    <property type="match status" value="1"/>
</dbReference>
<organism evidence="6 7">
    <name type="scientific">Hathewaya histolytica</name>
    <name type="common">Clostridium histolyticum</name>
    <dbReference type="NCBI Taxonomy" id="1498"/>
    <lineage>
        <taxon>Bacteria</taxon>
        <taxon>Bacillati</taxon>
        <taxon>Bacillota</taxon>
        <taxon>Clostridia</taxon>
        <taxon>Eubacteriales</taxon>
        <taxon>Clostridiaceae</taxon>
        <taxon>Hathewaya</taxon>
    </lineage>
</organism>
<evidence type="ECO:0000256" key="2">
    <source>
        <dbReference type="ARBA" id="ARBA00022692"/>
    </source>
</evidence>
<accession>A0A4U9RUT6</accession>
<keyword evidence="3 5" id="KW-1133">Transmembrane helix</keyword>
<feature type="transmembrane region" description="Helical" evidence="5">
    <location>
        <begin position="168"/>
        <end position="187"/>
    </location>
</feature>
<sequence>MSNYKKNILNNFITNIFNMILAFFVSILISRKLGPGGKGYLSFFMLLADLIASYGHLGVINATNYFQTRKGFKKQTIYNINLTYNILICGIVTIVSGTLYVNDVIFKGYNIWVFIAFILYTIFILLRSFFNSIYIGDERIKAMNTFTVLPATISAIAVISMINHLTIFTYICIKVIEVGINVLLLLFNSKYKYRPYFSFNIIKDEIRYGINPLLANLSIYLNYKIDQFLIKFLNGNIELGLYTTAVMLSELVLVIPQAIANPITAKLYNLPLESKERKDTIVKTLRYGFTACVILTLIGMCCIPLIPIVYSDKYIPSQLITFILFLSIPFVSIGKITTPYFYSSGNVKIITRFSITSLVVNTVLNVLFIPKFRGIGAAMASSISYCVYGVQYIRYFRKELDIKVLDLLFISRDEFNQLIKSGINSFRRMR</sequence>
<feature type="transmembrane region" description="Helical" evidence="5">
    <location>
        <begin position="111"/>
        <end position="130"/>
    </location>
</feature>
<feature type="transmembrane region" description="Helical" evidence="5">
    <location>
        <begin position="78"/>
        <end position="99"/>
    </location>
</feature>
<dbReference type="GO" id="GO:0016020">
    <property type="term" value="C:membrane"/>
    <property type="evidence" value="ECO:0007669"/>
    <property type="project" value="UniProtKB-SubCell"/>
</dbReference>
<evidence type="ECO:0000256" key="5">
    <source>
        <dbReference type="SAM" id="Phobius"/>
    </source>
</evidence>
<gene>
    <name evidence="6" type="ORF">NCTC503_02002</name>
</gene>
<evidence type="ECO:0000313" key="6">
    <source>
        <dbReference type="EMBL" id="VTQ92770.1"/>
    </source>
</evidence>
<feature type="transmembrane region" description="Helical" evidence="5">
    <location>
        <begin position="349"/>
        <end position="369"/>
    </location>
</feature>
<dbReference type="KEGG" id="hhw:NCTC503_02002"/>
<dbReference type="RefSeq" id="WP_138210583.1">
    <property type="nucleotide sequence ID" value="NZ_CBCRUQ010000003.1"/>
</dbReference>
<feature type="transmembrane region" description="Helical" evidence="5">
    <location>
        <begin position="375"/>
        <end position="393"/>
    </location>
</feature>
<dbReference type="PANTHER" id="PTHR43424">
    <property type="entry name" value="LOCUS PUTATIVE PROTEIN 1-RELATED"/>
    <property type="match status" value="1"/>
</dbReference>
<dbReference type="InterPro" id="IPR002797">
    <property type="entry name" value="Polysacc_synth"/>
</dbReference>
<feature type="transmembrane region" description="Helical" evidence="5">
    <location>
        <begin position="322"/>
        <end position="342"/>
    </location>
</feature>
<feature type="transmembrane region" description="Helical" evidence="5">
    <location>
        <begin position="287"/>
        <end position="310"/>
    </location>
</feature>
<dbReference type="PANTHER" id="PTHR43424:SF1">
    <property type="entry name" value="LOCUS PUTATIVE PROTEIN 1-RELATED"/>
    <property type="match status" value="1"/>
</dbReference>
<keyword evidence="4 5" id="KW-0472">Membrane</keyword>
<feature type="transmembrane region" description="Helical" evidence="5">
    <location>
        <begin position="142"/>
        <end position="162"/>
    </location>
</feature>
<dbReference type="EMBL" id="LR590481">
    <property type="protein sequence ID" value="VTQ92770.1"/>
    <property type="molecule type" value="Genomic_DNA"/>
</dbReference>
<dbReference type="InterPro" id="IPR052556">
    <property type="entry name" value="PolySynth_Transporter"/>
</dbReference>
<evidence type="ECO:0000313" key="7">
    <source>
        <dbReference type="Proteomes" id="UP000308489"/>
    </source>
</evidence>
<protein>
    <submittedName>
        <fullName evidence="6">Polysaccharide biosynthesis protein</fullName>
    </submittedName>
</protein>
<comment type="subcellular location">
    <subcellularLocation>
        <location evidence="1">Membrane</location>
        <topology evidence="1">Multi-pass membrane protein</topology>
    </subcellularLocation>
</comment>
<proteinExistence type="predicted"/>
<reference evidence="6 7" key="1">
    <citation type="submission" date="2019-05" db="EMBL/GenBank/DDBJ databases">
        <authorList>
            <consortium name="Pathogen Informatics"/>
        </authorList>
    </citation>
    <scope>NUCLEOTIDE SEQUENCE [LARGE SCALE GENOMIC DNA]</scope>
    <source>
        <strain evidence="6 7">NCTC503</strain>
    </source>
</reference>
<keyword evidence="2 5" id="KW-0812">Transmembrane</keyword>
<dbReference type="Proteomes" id="UP000308489">
    <property type="component" value="Chromosome 1"/>
</dbReference>